<feature type="region of interest" description="Disordered" evidence="1">
    <location>
        <begin position="54"/>
        <end position="87"/>
    </location>
</feature>
<gene>
    <name evidence="2" type="ORF">OIE73_05935</name>
</gene>
<proteinExistence type="predicted"/>
<organism evidence="2 3">
    <name type="scientific">Streptomyces hirsutus</name>
    <dbReference type="NCBI Taxonomy" id="35620"/>
    <lineage>
        <taxon>Bacteria</taxon>
        <taxon>Bacillati</taxon>
        <taxon>Actinomycetota</taxon>
        <taxon>Actinomycetes</taxon>
        <taxon>Kitasatosporales</taxon>
        <taxon>Streptomycetaceae</taxon>
        <taxon>Streptomyces</taxon>
    </lineage>
</organism>
<evidence type="ECO:0000313" key="2">
    <source>
        <dbReference type="EMBL" id="WSD05341.1"/>
    </source>
</evidence>
<feature type="compositionally biased region" description="Basic and acidic residues" evidence="1">
    <location>
        <begin position="71"/>
        <end position="80"/>
    </location>
</feature>
<evidence type="ECO:0008006" key="4">
    <source>
        <dbReference type="Google" id="ProtNLM"/>
    </source>
</evidence>
<dbReference type="EMBL" id="CP109134">
    <property type="protein sequence ID" value="WSD05341.1"/>
    <property type="molecule type" value="Genomic_DNA"/>
</dbReference>
<feature type="region of interest" description="Disordered" evidence="1">
    <location>
        <begin position="1"/>
        <end position="21"/>
    </location>
</feature>
<evidence type="ECO:0000313" key="3">
    <source>
        <dbReference type="Proteomes" id="UP001335325"/>
    </source>
</evidence>
<name>A0ABZ1GGT3_9ACTN</name>
<reference evidence="2 3" key="1">
    <citation type="submission" date="2022-10" db="EMBL/GenBank/DDBJ databases">
        <title>The complete genomes of actinobacterial strains from the NBC collection.</title>
        <authorList>
            <person name="Joergensen T.S."/>
            <person name="Alvarez Arevalo M."/>
            <person name="Sterndorff E.B."/>
            <person name="Faurdal D."/>
            <person name="Vuksanovic O."/>
            <person name="Mourched A.-S."/>
            <person name="Charusanti P."/>
            <person name="Shaw S."/>
            <person name="Blin K."/>
            <person name="Weber T."/>
        </authorList>
    </citation>
    <scope>NUCLEOTIDE SEQUENCE [LARGE SCALE GENOMIC DNA]</scope>
    <source>
        <strain evidence="2 3">NBC 01753</strain>
    </source>
</reference>
<dbReference type="RefSeq" id="WP_326751600.1">
    <property type="nucleotide sequence ID" value="NZ_CP109134.1"/>
</dbReference>
<dbReference type="Proteomes" id="UP001335325">
    <property type="component" value="Chromosome"/>
</dbReference>
<dbReference type="GeneID" id="91542091"/>
<sequence>MRTTVHNTSGGPGSRFGLPGVNTFCRPWSTRRLVERLHAFALDACTWMLPGNLPAQARGEREDQPAVSPRRGGESGEQREGPPAPGR</sequence>
<protein>
    <recommendedName>
        <fullName evidence="4">Transposase</fullName>
    </recommendedName>
</protein>
<evidence type="ECO:0000256" key="1">
    <source>
        <dbReference type="SAM" id="MobiDB-lite"/>
    </source>
</evidence>
<accession>A0ABZ1GGT3</accession>
<keyword evidence="3" id="KW-1185">Reference proteome</keyword>